<dbReference type="GO" id="GO:0016853">
    <property type="term" value="F:isomerase activity"/>
    <property type="evidence" value="ECO:0007669"/>
    <property type="project" value="UniProtKB-KW"/>
</dbReference>
<dbReference type="SUPFAM" id="SSF54506">
    <property type="entry name" value="Diaminopimelate epimerase-like"/>
    <property type="match status" value="1"/>
</dbReference>
<sequence length="325" mass="35316">MAATSTFPYVIVNAFTDSSFGGNPAAIVLLPPGSLTADSMPLDATKMSSIARSFAQPITAFLSPSIHVESSDSDENLIYDILFVVDKYFAPVCGHGTLAATKAICRGMFPGVSQAMARNPVVKFRASNDVILYSRMMDSGGRDSTADGEFYELAIPVPGVQEVTGEERNDVRKMLAKVLGKDADNVELKYVGLRTHGSPNRRLMLVLGQHERLEGRDINISAFLTGRYEAYTLTHATPGQKTAFVSRSFMPVTGIMEDHVCGTAHALMMPYYAAQPDVDVVAGKEVFVRQVSPRGGDLWVTLDEENGVVRLRGHAKLFARGEITF</sequence>
<organism evidence="3 4">
    <name type="scientific">Scleroderma citrinum Foug A</name>
    <dbReference type="NCBI Taxonomy" id="1036808"/>
    <lineage>
        <taxon>Eukaryota</taxon>
        <taxon>Fungi</taxon>
        <taxon>Dikarya</taxon>
        <taxon>Basidiomycota</taxon>
        <taxon>Agaricomycotina</taxon>
        <taxon>Agaricomycetes</taxon>
        <taxon>Agaricomycetidae</taxon>
        <taxon>Boletales</taxon>
        <taxon>Sclerodermatineae</taxon>
        <taxon>Sclerodermataceae</taxon>
        <taxon>Scleroderma</taxon>
    </lineage>
</organism>
<dbReference type="OrthoDB" id="75169at2759"/>
<evidence type="ECO:0008006" key="5">
    <source>
        <dbReference type="Google" id="ProtNLM"/>
    </source>
</evidence>
<dbReference type="Pfam" id="PF02567">
    <property type="entry name" value="PhzC-PhzF"/>
    <property type="match status" value="1"/>
</dbReference>
<protein>
    <recommendedName>
        <fullName evidence="5">Diaminopimelate epimerase-like protein</fullName>
    </recommendedName>
</protein>
<dbReference type="EMBL" id="KN822020">
    <property type="protein sequence ID" value="KIM65834.1"/>
    <property type="molecule type" value="Genomic_DNA"/>
</dbReference>
<dbReference type="AlphaFoldDB" id="A0A0C3EBY4"/>
<keyword evidence="4" id="KW-1185">Reference proteome</keyword>
<evidence type="ECO:0000313" key="4">
    <source>
        <dbReference type="Proteomes" id="UP000053989"/>
    </source>
</evidence>
<evidence type="ECO:0000256" key="1">
    <source>
        <dbReference type="ARBA" id="ARBA00008270"/>
    </source>
</evidence>
<dbReference type="InParanoid" id="A0A0C3EBY4"/>
<evidence type="ECO:0000313" key="3">
    <source>
        <dbReference type="EMBL" id="KIM65834.1"/>
    </source>
</evidence>
<dbReference type="PANTHER" id="PTHR13774:SF17">
    <property type="entry name" value="PHENAZINE BIOSYNTHESIS-LIKE DOMAIN-CONTAINING PROTEIN"/>
    <property type="match status" value="1"/>
</dbReference>
<dbReference type="HOGENOM" id="CLU_048756_2_1_1"/>
<reference evidence="4" key="2">
    <citation type="submission" date="2015-01" db="EMBL/GenBank/DDBJ databases">
        <title>Evolutionary Origins and Diversification of the Mycorrhizal Mutualists.</title>
        <authorList>
            <consortium name="DOE Joint Genome Institute"/>
            <consortium name="Mycorrhizal Genomics Consortium"/>
            <person name="Kohler A."/>
            <person name="Kuo A."/>
            <person name="Nagy L.G."/>
            <person name="Floudas D."/>
            <person name="Copeland A."/>
            <person name="Barry K.W."/>
            <person name="Cichocki N."/>
            <person name="Veneault-Fourrey C."/>
            <person name="LaButti K."/>
            <person name="Lindquist E.A."/>
            <person name="Lipzen A."/>
            <person name="Lundell T."/>
            <person name="Morin E."/>
            <person name="Murat C."/>
            <person name="Riley R."/>
            <person name="Ohm R."/>
            <person name="Sun H."/>
            <person name="Tunlid A."/>
            <person name="Henrissat B."/>
            <person name="Grigoriev I.V."/>
            <person name="Hibbett D.S."/>
            <person name="Martin F."/>
        </authorList>
    </citation>
    <scope>NUCLEOTIDE SEQUENCE [LARGE SCALE GENOMIC DNA]</scope>
    <source>
        <strain evidence="4">Foug A</strain>
    </source>
</reference>
<dbReference type="Proteomes" id="UP000053989">
    <property type="component" value="Unassembled WGS sequence"/>
</dbReference>
<dbReference type="STRING" id="1036808.A0A0C3EBY4"/>
<dbReference type="InterPro" id="IPR003719">
    <property type="entry name" value="Phenazine_PhzF-like"/>
</dbReference>
<comment type="similarity">
    <text evidence="1">Belongs to the PhzF family.</text>
</comment>
<keyword evidence="2" id="KW-0413">Isomerase</keyword>
<proteinExistence type="inferred from homology"/>
<name>A0A0C3EBY4_9AGAM</name>
<evidence type="ECO:0000256" key="2">
    <source>
        <dbReference type="ARBA" id="ARBA00023235"/>
    </source>
</evidence>
<dbReference type="PIRSF" id="PIRSF016184">
    <property type="entry name" value="PhzC_PhzF"/>
    <property type="match status" value="1"/>
</dbReference>
<accession>A0A0C3EBY4</accession>
<dbReference type="Gene3D" id="3.10.310.10">
    <property type="entry name" value="Diaminopimelate Epimerase, Chain A, domain 1"/>
    <property type="match status" value="2"/>
</dbReference>
<gene>
    <name evidence="3" type="ORF">SCLCIDRAFT_1211832</name>
</gene>
<dbReference type="PANTHER" id="PTHR13774">
    <property type="entry name" value="PHENAZINE BIOSYNTHESIS PROTEIN"/>
    <property type="match status" value="1"/>
</dbReference>
<reference evidence="3 4" key="1">
    <citation type="submission" date="2014-04" db="EMBL/GenBank/DDBJ databases">
        <authorList>
            <consortium name="DOE Joint Genome Institute"/>
            <person name="Kuo A."/>
            <person name="Kohler A."/>
            <person name="Nagy L.G."/>
            <person name="Floudas D."/>
            <person name="Copeland A."/>
            <person name="Barry K.W."/>
            <person name="Cichocki N."/>
            <person name="Veneault-Fourrey C."/>
            <person name="LaButti K."/>
            <person name="Lindquist E.A."/>
            <person name="Lipzen A."/>
            <person name="Lundell T."/>
            <person name="Morin E."/>
            <person name="Murat C."/>
            <person name="Sun H."/>
            <person name="Tunlid A."/>
            <person name="Henrissat B."/>
            <person name="Grigoriev I.V."/>
            <person name="Hibbett D.S."/>
            <person name="Martin F."/>
            <person name="Nordberg H.P."/>
            <person name="Cantor M.N."/>
            <person name="Hua S.X."/>
        </authorList>
    </citation>
    <scope>NUCLEOTIDE SEQUENCE [LARGE SCALE GENOMIC DNA]</scope>
    <source>
        <strain evidence="3 4">Foug A</strain>
    </source>
</reference>
<dbReference type="GO" id="GO:0005737">
    <property type="term" value="C:cytoplasm"/>
    <property type="evidence" value="ECO:0007669"/>
    <property type="project" value="TreeGrafter"/>
</dbReference>